<dbReference type="Pfam" id="PF03985">
    <property type="entry name" value="Paf1"/>
    <property type="match status" value="1"/>
</dbReference>
<dbReference type="OrthoDB" id="10260285at2759"/>
<comment type="subcellular location">
    <subcellularLocation>
        <location evidence="1">Nucleus</location>
    </subcellularLocation>
</comment>
<feature type="region of interest" description="Disordered" evidence="4">
    <location>
        <begin position="136"/>
        <end position="168"/>
    </location>
</feature>
<name>A0A7C8IAE0_9PLEO</name>
<sequence>MASSAPAKYQHQDYIARVRYSNALPPPPCPPKLLEIPNTGLSSGLYTSAAFASRLAREQPLNIEADAELGMSIDLVGIPGVFDGDESAIQAISNPPPLHAADRALLRPPGALGNKSTAAASGISFLRRTEYITSSTTGGTKFESSNSSNTMRVRTKRRRQADLSEDDPGHIARHILKGFNLAYPADAYNGPDSEETPRGADISSEDKQAWRLPKHPHNPALKLLDSYPLIPDWDALPDTGAYGMYKFLAPPVNNPNDPSYDPRIDVALLRPVGQTVEDQAIYHAELEAKKADDTLPLPLPRFHFEFFLPPDKEKIRGIKRNITTNDPDNEDDVPFDTGIDDEGRQRKFFKYDNIRTYETAGQIGAGEDKYGDTVALALYDPESHEEEPLRTTKMQKAAYFYPIAQRTTIKPRRPGPWNMVEEDSKVHVIEVAARDLEAEIESREAIRKAHDV</sequence>
<dbReference type="GO" id="GO:0000993">
    <property type="term" value="F:RNA polymerase II complex binding"/>
    <property type="evidence" value="ECO:0007669"/>
    <property type="project" value="TreeGrafter"/>
</dbReference>
<dbReference type="InterPro" id="IPR007133">
    <property type="entry name" value="RNA_pol_II-assoc_Paf1"/>
</dbReference>
<evidence type="ECO:0000256" key="3">
    <source>
        <dbReference type="ARBA" id="ARBA00023242"/>
    </source>
</evidence>
<dbReference type="GO" id="GO:0003682">
    <property type="term" value="F:chromatin binding"/>
    <property type="evidence" value="ECO:0007669"/>
    <property type="project" value="TreeGrafter"/>
</dbReference>
<accession>A0A7C8IAE0</accession>
<feature type="compositionally biased region" description="Polar residues" evidence="4">
    <location>
        <begin position="136"/>
        <end position="152"/>
    </location>
</feature>
<organism evidence="5 6">
    <name type="scientific">Massariosphaeria phaeospora</name>
    <dbReference type="NCBI Taxonomy" id="100035"/>
    <lineage>
        <taxon>Eukaryota</taxon>
        <taxon>Fungi</taxon>
        <taxon>Dikarya</taxon>
        <taxon>Ascomycota</taxon>
        <taxon>Pezizomycotina</taxon>
        <taxon>Dothideomycetes</taxon>
        <taxon>Pleosporomycetidae</taxon>
        <taxon>Pleosporales</taxon>
        <taxon>Pleosporales incertae sedis</taxon>
        <taxon>Massariosphaeria</taxon>
    </lineage>
</organism>
<evidence type="ECO:0000256" key="1">
    <source>
        <dbReference type="ARBA" id="ARBA00004123"/>
    </source>
</evidence>
<dbReference type="EMBL" id="JAADJZ010000010">
    <property type="protein sequence ID" value="KAF2872131.1"/>
    <property type="molecule type" value="Genomic_DNA"/>
</dbReference>
<evidence type="ECO:0000313" key="6">
    <source>
        <dbReference type="Proteomes" id="UP000481861"/>
    </source>
</evidence>
<proteinExistence type="inferred from homology"/>
<comment type="caution">
    <text evidence="5">The sequence shown here is derived from an EMBL/GenBank/DDBJ whole genome shotgun (WGS) entry which is preliminary data.</text>
</comment>
<evidence type="ECO:0000313" key="5">
    <source>
        <dbReference type="EMBL" id="KAF2872131.1"/>
    </source>
</evidence>
<dbReference type="GO" id="GO:0016593">
    <property type="term" value="C:Cdc73/Paf1 complex"/>
    <property type="evidence" value="ECO:0007669"/>
    <property type="project" value="InterPro"/>
</dbReference>
<dbReference type="Proteomes" id="UP000481861">
    <property type="component" value="Unassembled WGS sequence"/>
</dbReference>
<gene>
    <name evidence="5" type="ORF">BDV95DRAFT_493011</name>
</gene>
<keyword evidence="6" id="KW-1185">Reference proteome</keyword>
<evidence type="ECO:0000256" key="4">
    <source>
        <dbReference type="SAM" id="MobiDB-lite"/>
    </source>
</evidence>
<dbReference type="AlphaFoldDB" id="A0A7C8IAE0"/>
<dbReference type="GO" id="GO:0006368">
    <property type="term" value="P:transcription elongation by RNA polymerase II"/>
    <property type="evidence" value="ECO:0007669"/>
    <property type="project" value="InterPro"/>
</dbReference>
<keyword evidence="3" id="KW-0539">Nucleus</keyword>
<protein>
    <submittedName>
        <fullName evidence="5">Paf1-domain-containing protein</fullName>
    </submittedName>
</protein>
<dbReference type="PANTHER" id="PTHR23188">
    <property type="entry name" value="RNA POLYMERASE II-ASSOCIATED FACTOR 1 HOMOLOG"/>
    <property type="match status" value="1"/>
</dbReference>
<evidence type="ECO:0000256" key="2">
    <source>
        <dbReference type="ARBA" id="ARBA00007560"/>
    </source>
</evidence>
<comment type="similarity">
    <text evidence="2">Belongs to the PAF1 family.</text>
</comment>
<reference evidence="5 6" key="1">
    <citation type="submission" date="2020-01" db="EMBL/GenBank/DDBJ databases">
        <authorList>
            <consortium name="DOE Joint Genome Institute"/>
            <person name="Haridas S."/>
            <person name="Albert R."/>
            <person name="Binder M."/>
            <person name="Bloem J."/>
            <person name="Labutti K."/>
            <person name="Salamov A."/>
            <person name="Andreopoulos B."/>
            <person name="Baker S.E."/>
            <person name="Barry K."/>
            <person name="Bills G."/>
            <person name="Bluhm B.H."/>
            <person name="Cannon C."/>
            <person name="Castanera R."/>
            <person name="Culley D.E."/>
            <person name="Daum C."/>
            <person name="Ezra D."/>
            <person name="Gonzalez J.B."/>
            <person name="Henrissat B."/>
            <person name="Kuo A."/>
            <person name="Liang C."/>
            <person name="Lipzen A."/>
            <person name="Lutzoni F."/>
            <person name="Magnuson J."/>
            <person name="Mondo S."/>
            <person name="Nolan M."/>
            <person name="Ohm R."/>
            <person name="Pangilinan J."/>
            <person name="Park H.-J.H."/>
            <person name="Ramirez L."/>
            <person name="Alfaro M."/>
            <person name="Sun H."/>
            <person name="Tritt A."/>
            <person name="Yoshinaga Y."/>
            <person name="Zwiers L.-H.L."/>
            <person name="Turgeon B.G."/>
            <person name="Goodwin S.B."/>
            <person name="Spatafora J.W."/>
            <person name="Crous P.W."/>
            <person name="Grigoriev I.V."/>
        </authorList>
    </citation>
    <scope>NUCLEOTIDE SEQUENCE [LARGE SCALE GENOMIC DNA]</scope>
    <source>
        <strain evidence="5 6">CBS 611.86</strain>
    </source>
</reference>
<dbReference type="PANTHER" id="PTHR23188:SF12">
    <property type="entry name" value="RNA POLYMERASE II-ASSOCIATED FACTOR 1 HOMOLOG"/>
    <property type="match status" value="1"/>
</dbReference>